<evidence type="ECO:0000313" key="6">
    <source>
        <dbReference type="EMBL" id="QUE50361.1"/>
    </source>
</evidence>
<dbReference type="Proteomes" id="UP000676169">
    <property type="component" value="Chromosome"/>
</dbReference>
<dbReference type="KEGG" id="lamb:KBB96_16010"/>
<dbReference type="InterPro" id="IPR055557">
    <property type="entry name" value="DUF7133"/>
</dbReference>
<dbReference type="Gene3D" id="1.25.10.10">
    <property type="entry name" value="Leucine-rich Repeat Variant"/>
    <property type="match status" value="1"/>
</dbReference>
<dbReference type="SUPFAM" id="SSF46626">
    <property type="entry name" value="Cytochrome c"/>
    <property type="match status" value="1"/>
</dbReference>
<organism evidence="6 7">
    <name type="scientific">Luteolibacter ambystomatis</name>
    <dbReference type="NCBI Taxonomy" id="2824561"/>
    <lineage>
        <taxon>Bacteria</taxon>
        <taxon>Pseudomonadati</taxon>
        <taxon>Verrucomicrobiota</taxon>
        <taxon>Verrucomicrobiia</taxon>
        <taxon>Verrucomicrobiales</taxon>
        <taxon>Verrucomicrobiaceae</taxon>
        <taxon>Luteolibacter</taxon>
    </lineage>
</organism>
<dbReference type="InterPro" id="IPR009056">
    <property type="entry name" value="Cyt_c-like_dom"/>
</dbReference>
<dbReference type="GO" id="GO:0020037">
    <property type="term" value="F:heme binding"/>
    <property type="evidence" value="ECO:0007669"/>
    <property type="project" value="InterPro"/>
</dbReference>
<dbReference type="GO" id="GO:0046872">
    <property type="term" value="F:metal ion binding"/>
    <property type="evidence" value="ECO:0007669"/>
    <property type="project" value="UniProtKB-KW"/>
</dbReference>
<evidence type="ECO:0000256" key="3">
    <source>
        <dbReference type="ARBA" id="ARBA00023004"/>
    </source>
</evidence>
<dbReference type="Gene3D" id="1.10.760.10">
    <property type="entry name" value="Cytochrome c-like domain"/>
    <property type="match status" value="1"/>
</dbReference>
<dbReference type="PANTHER" id="PTHR33546">
    <property type="entry name" value="LARGE, MULTIFUNCTIONAL SECRETED PROTEIN-RELATED"/>
    <property type="match status" value="1"/>
</dbReference>
<dbReference type="PANTHER" id="PTHR33546:SF1">
    <property type="entry name" value="LARGE, MULTIFUNCTIONAL SECRETED PROTEIN"/>
    <property type="match status" value="1"/>
</dbReference>
<dbReference type="EMBL" id="CP073100">
    <property type="protein sequence ID" value="QUE50361.1"/>
    <property type="molecule type" value="Genomic_DNA"/>
</dbReference>
<dbReference type="Pfam" id="PF23500">
    <property type="entry name" value="DUF7133"/>
    <property type="match status" value="1"/>
</dbReference>
<dbReference type="SUPFAM" id="SSF50952">
    <property type="entry name" value="Soluble quinoprotein glucose dehydrogenase"/>
    <property type="match status" value="1"/>
</dbReference>
<protein>
    <submittedName>
        <fullName evidence="6">C-type cytochrome</fullName>
    </submittedName>
</protein>
<evidence type="ECO:0000256" key="1">
    <source>
        <dbReference type="ARBA" id="ARBA00022617"/>
    </source>
</evidence>
<evidence type="ECO:0000313" key="7">
    <source>
        <dbReference type="Proteomes" id="UP000676169"/>
    </source>
</evidence>
<accession>A0A975G7T9</accession>
<dbReference type="InterPro" id="IPR011041">
    <property type="entry name" value="Quinoprot_gluc/sorb_DH_b-prop"/>
</dbReference>
<dbReference type="InterPro" id="IPR011989">
    <property type="entry name" value="ARM-like"/>
</dbReference>
<keyword evidence="7" id="KW-1185">Reference proteome</keyword>
<name>A0A975G7T9_9BACT</name>
<dbReference type="RefSeq" id="WP_211630501.1">
    <property type="nucleotide sequence ID" value="NZ_CP073100.1"/>
</dbReference>
<sequence length="697" mass="77033">MLIGCFVAAASAEPLNSPNLQKDGTLRPLSAQDSQKLIEVPAGFQLELVASEPMVQEPVCFAFDPDGALFVCEWNTYMQDQYATGQFEPKCRVVKLEDTNGDGTFDKRAVFADSLMLPRSIIALHDRILVRMSNDNTIWAFFDDNKDGVADRKEVALAGGPVGGNIEHQDDSLVWNVDNRIYETSRALRFKDGKLQAVKNIPRYGQWGLAHDDVGRLYGSGNSVPVQGWQSLGGYPNATPPSEDAVKYANFICEVDDATDPGHEVTATGGQTMLRTRQFGRYTGSYVIPDPVRRCVKIVAFEERDGVRVAVPHPDFKGTEFIRSPDTYFRPVWTDIGPDGGLYIADMSRGIVQESQWFPTERTQDPNPRWIARYYRAKEWNMLGVHQRGRIWRLVPKDRKLLDPRPAFTAKSSTELVGLLGHPNGWWRDTAQKLIVCREDRSAVPALRTALTDASPNSRLLAMRCLQSLDSLTFAEVATALKDADENVRTTAIAIAETMVAQSPDLEAALVSLAADPSSTVLSQLYTTLRTVHTPAAAKTLKALEDTKPVNGSVALLQKAGQKLPKELEPYRAGYTIFTGFCKECHGDGVNGLKVEGGLMAPVFAKNNRIKDPSYLVHVLLKGLQGPLGTGETYAAGMMPPLETMYKDDQLAAVANYIGVQWAGWKTPVTAEDVAKWRAETKDKQTPYTFEELKGLR</sequence>
<dbReference type="Pfam" id="PF00034">
    <property type="entry name" value="Cytochrom_C"/>
    <property type="match status" value="1"/>
</dbReference>
<dbReference type="GO" id="GO:0009055">
    <property type="term" value="F:electron transfer activity"/>
    <property type="evidence" value="ECO:0007669"/>
    <property type="project" value="InterPro"/>
</dbReference>
<evidence type="ECO:0000256" key="4">
    <source>
        <dbReference type="PROSITE-ProRule" id="PRU00433"/>
    </source>
</evidence>
<keyword evidence="2 4" id="KW-0479">Metal-binding</keyword>
<reference evidence="6" key="1">
    <citation type="submission" date="2021-04" db="EMBL/GenBank/DDBJ databases">
        <title>Luteolibacter sp. 32A isolated from the skin of an Anderson's salamander (Ambystoma andersonii).</title>
        <authorList>
            <person name="Spergser J."/>
            <person name="Busse H.-J."/>
        </authorList>
    </citation>
    <scope>NUCLEOTIDE SEQUENCE</scope>
    <source>
        <strain evidence="6">32A</strain>
    </source>
</reference>
<evidence type="ECO:0000259" key="5">
    <source>
        <dbReference type="PROSITE" id="PS51007"/>
    </source>
</evidence>
<dbReference type="InterPro" id="IPR016024">
    <property type="entry name" value="ARM-type_fold"/>
</dbReference>
<feature type="domain" description="Cytochrome c" evidence="5">
    <location>
        <begin position="569"/>
        <end position="662"/>
    </location>
</feature>
<dbReference type="PROSITE" id="PS51007">
    <property type="entry name" value="CYTC"/>
    <property type="match status" value="1"/>
</dbReference>
<evidence type="ECO:0000256" key="2">
    <source>
        <dbReference type="ARBA" id="ARBA00022723"/>
    </source>
</evidence>
<gene>
    <name evidence="6" type="ORF">KBB96_16010</name>
</gene>
<dbReference type="SUPFAM" id="SSF48371">
    <property type="entry name" value="ARM repeat"/>
    <property type="match status" value="1"/>
</dbReference>
<proteinExistence type="predicted"/>
<keyword evidence="3 4" id="KW-0408">Iron</keyword>
<keyword evidence="1 4" id="KW-0349">Heme</keyword>
<dbReference type="AlphaFoldDB" id="A0A975G7T9"/>
<dbReference type="InterPro" id="IPR036909">
    <property type="entry name" value="Cyt_c-like_dom_sf"/>
</dbReference>